<reference evidence="3" key="1">
    <citation type="submission" date="2022-11" db="UniProtKB">
        <authorList>
            <consortium name="WormBaseParasite"/>
        </authorList>
    </citation>
    <scope>IDENTIFICATION</scope>
</reference>
<sequence length="113" mass="12330">MGCWSDNSDLKKFCDDNGDGCYWGVLGDVTAWTCCCSGDYCNDCASGTDCSPKPMPDKCTKTDAPPTQQIFSNSTSTLDSTKTLDNHHNQAFATKSLTSMFVVLSIIYIIILF</sequence>
<organism evidence="2 3">
    <name type="scientific">Acrobeloides nanus</name>
    <dbReference type="NCBI Taxonomy" id="290746"/>
    <lineage>
        <taxon>Eukaryota</taxon>
        <taxon>Metazoa</taxon>
        <taxon>Ecdysozoa</taxon>
        <taxon>Nematoda</taxon>
        <taxon>Chromadorea</taxon>
        <taxon>Rhabditida</taxon>
        <taxon>Tylenchina</taxon>
        <taxon>Cephalobomorpha</taxon>
        <taxon>Cephaloboidea</taxon>
        <taxon>Cephalobidae</taxon>
        <taxon>Acrobeloides</taxon>
    </lineage>
</organism>
<dbReference type="WBParaSite" id="ACRNAN_scaffold1087.g6613.t1">
    <property type="protein sequence ID" value="ACRNAN_scaffold1087.g6613.t1"/>
    <property type="gene ID" value="ACRNAN_scaffold1087.g6613"/>
</dbReference>
<feature type="transmembrane region" description="Helical" evidence="1">
    <location>
        <begin position="92"/>
        <end position="111"/>
    </location>
</feature>
<keyword evidence="1" id="KW-0472">Membrane</keyword>
<keyword evidence="2" id="KW-1185">Reference proteome</keyword>
<dbReference type="AlphaFoldDB" id="A0A914CHX3"/>
<evidence type="ECO:0000256" key="1">
    <source>
        <dbReference type="SAM" id="Phobius"/>
    </source>
</evidence>
<keyword evidence="1" id="KW-0812">Transmembrane</keyword>
<evidence type="ECO:0000313" key="2">
    <source>
        <dbReference type="Proteomes" id="UP000887540"/>
    </source>
</evidence>
<proteinExistence type="predicted"/>
<accession>A0A914CHX3</accession>
<name>A0A914CHX3_9BILA</name>
<evidence type="ECO:0000313" key="3">
    <source>
        <dbReference type="WBParaSite" id="ACRNAN_scaffold1087.g6613.t1"/>
    </source>
</evidence>
<keyword evidence="1" id="KW-1133">Transmembrane helix</keyword>
<dbReference type="Proteomes" id="UP000887540">
    <property type="component" value="Unplaced"/>
</dbReference>
<protein>
    <submittedName>
        <fullName evidence="3">Uncharacterized protein</fullName>
    </submittedName>
</protein>